<dbReference type="NCBIfam" id="TIGR01484">
    <property type="entry name" value="HAD-SF-IIB"/>
    <property type="match status" value="1"/>
</dbReference>
<protein>
    <recommendedName>
        <fullName evidence="6">Mannosyl-3-phosphoglycerate phosphatase</fullName>
    </recommendedName>
</protein>
<evidence type="ECO:0000313" key="5">
    <source>
        <dbReference type="Proteomes" id="UP000005713"/>
    </source>
</evidence>
<dbReference type="Gene3D" id="3.40.50.1000">
    <property type="entry name" value="HAD superfamily/HAD-like"/>
    <property type="match status" value="1"/>
</dbReference>
<dbReference type="RefSeq" id="WP_005859892.1">
    <property type="nucleotide sequence ID" value="NZ_AAYA01000008.1"/>
</dbReference>
<name>A3K4X9_SAGS3</name>
<evidence type="ECO:0000313" key="4">
    <source>
        <dbReference type="EMBL" id="EBA07580.1"/>
    </source>
</evidence>
<keyword evidence="1" id="KW-0479">Metal-binding</keyword>
<dbReference type="GO" id="GO:0051479">
    <property type="term" value="P:mannosylglycerate biosynthetic process"/>
    <property type="evidence" value="ECO:0007669"/>
    <property type="project" value="InterPro"/>
</dbReference>
<dbReference type="Pfam" id="PF08282">
    <property type="entry name" value="Hydrolase_3"/>
    <property type="match status" value="2"/>
</dbReference>
<comment type="caution">
    <text evidence="4">The sequence shown here is derived from an EMBL/GenBank/DDBJ whole genome shotgun (WGS) entry which is preliminary data.</text>
</comment>
<keyword evidence="2" id="KW-0378">Hydrolase</keyword>
<dbReference type="InterPro" id="IPR006379">
    <property type="entry name" value="HAD-SF_hydro_IIB"/>
</dbReference>
<dbReference type="PANTHER" id="PTHR10000">
    <property type="entry name" value="PHOSPHOSERINE PHOSPHATASE"/>
    <property type="match status" value="1"/>
</dbReference>
<dbReference type="PANTHER" id="PTHR10000:SF8">
    <property type="entry name" value="HAD SUPERFAMILY HYDROLASE-LIKE, TYPE 3"/>
    <property type="match status" value="1"/>
</dbReference>
<dbReference type="InterPro" id="IPR036412">
    <property type="entry name" value="HAD-like_sf"/>
</dbReference>
<organism evidence="4 5">
    <name type="scientific">Sagittula stellata (strain ATCC 700073 / DSM 11524 / E-37)</name>
    <dbReference type="NCBI Taxonomy" id="388399"/>
    <lineage>
        <taxon>Bacteria</taxon>
        <taxon>Pseudomonadati</taxon>
        <taxon>Pseudomonadota</taxon>
        <taxon>Alphaproteobacteria</taxon>
        <taxon>Rhodobacterales</taxon>
        <taxon>Roseobacteraceae</taxon>
        <taxon>Sagittula</taxon>
    </lineage>
</organism>
<keyword evidence="3" id="KW-0460">Magnesium</keyword>
<dbReference type="InterPro" id="IPR023214">
    <property type="entry name" value="HAD_sf"/>
</dbReference>
<dbReference type="EMBL" id="AAYA01000008">
    <property type="protein sequence ID" value="EBA07580.1"/>
    <property type="molecule type" value="Genomic_DNA"/>
</dbReference>
<accession>A3K4X9</accession>
<dbReference type="SFLD" id="SFLDS00003">
    <property type="entry name" value="Haloacid_Dehalogenase"/>
    <property type="match status" value="1"/>
</dbReference>
<dbReference type="GO" id="GO:0005829">
    <property type="term" value="C:cytosol"/>
    <property type="evidence" value="ECO:0007669"/>
    <property type="project" value="TreeGrafter"/>
</dbReference>
<dbReference type="AlphaFoldDB" id="A3K4X9"/>
<keyword evidence="5" id="KW-1185">Reference proteome</keyword>
<dbReference type="Proteomes" id="UP000005713">
    <property type="component" value="Unassembled WGS sequence"/>
</dbReference>
<evidence type="ECO:0000256" key="3">
    <source>
        <dbReference type="ARBA" id="ARBA00022842"/>
    </source>
</evidence>
<dbReference type="Gene3D" id="3.30.980.20">
    <property type="entry name" value="Putative mannosyl-3-phosphoglycerate phosphatase, domain 2"/>
    <property type="match status" value="1"/>
</dbReference>
<dbReference type="eggNOG" id="COG3769">
    <property type="taxonomic scope" value="Bacteria"/>
</dbReference>
<dbReference type="GO" id="GO:0000287">
    <property type="term" value="F:magnesium ion binding"/>
    <property type="evidence" value="ECO:0007669"/>
    <property type="project" value="TreeGrafter"/>
</dbReference>
<dbReference type="SFLD" id="SFLDG01142">
    <property type="entry name" value="C2.B.2:_Mannosyl-3-phosphoglyc"/>
    <property type="match status" value="1"/>
</dbReference>
<dbReference type="SUPFAM" id="SSF56784">
    <property type="entry name" value="HAD-like"/>
    <property type="match status" value="1"/>
</dbReference>
<dbReference type="SFLD" id="SFLDG01140">
    <property type="entry name" value="C2.B:_Phosphomannomutase_and_P"/>
    <property type="match status" value="1"/>
</dbReference>
<dbReference type="NCBIfam" id="TIGR01486">
    <property type="entry name" value="HAD-SF-IIB-MPGP"/>
    <property type="match status" value="1"/>
</dbReference>
<dbReference type="GO" id="GO:0050531">
    <property type="term" value="F:mannosyl-3-phosphoglycerate phosphatase activity"/>
    <property type="evidence" value="ECO:0007669"/>
    <property type="project" value="InterPro"/>
</dbReference>
<dbReference type="InterPro" id="IPR006381">
    <property type="entry name" value="HAD-SF-IIB-MPGP"/>
</dbReference>
<evidence type="ECO:0008006" key="6">
    <source>
        <dbReference type="Google" id="ProtNLM"/>
    </source>
</evidence>
<dbReference type="OrthoDB" id="193379at2"/>
<evidence type="ECO:0000256" key="2">
    <source>
        <dbReference type="ARBA" id="ARBA00022801"/>
    </source>
</evidence>
<reference evidence="4 5" key="1">
    <citation type="submission" date="2006-06" db="EMBL/GenBank/DDBJ databases">
        <authorList>
            <person name="Moran M.A."/>
            <person name="Ferriera S."/>
            <person name="Johnson J."/>
            <person name="Kravitz S."/>
            <person name="Beeson K."/>
            <person name="Sutton G."/>
            <person name="Rogers Y.-H."/>
            <person name="Friedman R."/>
            <person name="Frazier M."/>
            <person name="Venter J.C."/>
        </authorList>
    </citation>
    <scope>NUCLEOTIDE SEQUENCE [LARGE SCALE GENOMIC DNA]</scope>
    <source>
        <strain evidence="4 5">E-37</strain>
    </source>
</reference>
<evidence type="ECO:0000256" key="1">
    <source>
        <dbReference type="ARBA" id="ARBA00022723"/>
    </source>
</evidence>
<gene>
    <name evidence="4" type="ORF">SSE37_13378</name>
</gene>
<proteinExistence type="predicted"/>
<sequence>MGLIVFTDLDGTLLDHDTYSWEAARPALDALKERGVPLVLATSKTAAEVAPLHADLGLGDTPAIVENGAGFYRPADGVAQDAGDHAHIRRALADLAPELRAGFRGFADMTAEEIAEVTGLGLDGARRAGQRCFSEPGIWSGADDTRAAFLSGLGMYGVRGRSGGRFLTLSLGRTKADAMAELAREMGASRTIALGDAPNDIEMLQTADIGVVVRNDHGPGLPLLEGEDAGRILRTDLTGPAGWAAAMLSLLDDYDAKDPAHG</sequence>